<dbReference type="Gene3D" id="3.80.10.10">
    <property type="entry name" value="Ribonuclease Inhibitor"/>
    <property type="match status" value="1"/>
</dbReference>
<gene>
    <name evidence="2" type="ORF">AAE3_LOCUS5676</name>
</gene>
<evidence type="ECO:0000313" key="3">
    <source>
        <dbReference type="Proteomes" id="UP000467700"/>
    </source>
</evidence>
<evidence type="ECO:0008006" key="4">
    <source>
        <dbReference type="Google" id="ProtNLM"/>
    </source>
</evidence>
<proteinExistence type="predicted"/>
<sequence length="565" mass="63696">MSDDAPGPAPAFTLAEPESSSDLNDRTPARQQVLQDDNLLGLVFEHMAIDHRLPDNDVLDASKGLISAAQVCKAFMEPALDWLWEVLPSLIPLLKFLPSFGESDGYYVLEGIRKNDWERFDYHARRVRILDLKPTRIPVMRYLYPYLAQCRSGPLLPALRELRIRNSSSCDISLACIIPTPHLQVIELQNSAIADAHFFSLFFTSVGTEHPNLRSLSLEGERVVDLRPLLQLRDLRKLELRMPNIHLSTTFMEELGCLESLVELTLHAGVITPNIIPEPIRREARPRVAFTSKYAASSPSKIRHLKRLHVLGTLPTIVRILEYMDLRSLTSFVLTESPDPSGTRLDSFWLMSFEHLAASRSLTSIEINQTSDRPNGEEGYSLSAAALEPILGLKALRSMIIDNASFKATDKEMKQFCLAFPHLKSLILPTNPYISSPTFLLVLSQLAMQWVELEKLCISLSVNVDLQDTLDALKREADKMPRTHNHPLRKLRIGVSSAQFSTEQSVQFARFLDRAFPNLEVLTGCGSTQVVDHWGRVTNEPCDPLTLARTIQAGFREARSWWISN</sequence>
<keyword evidence="3" id="KW-1185">Reference proteome</keyword>
<dbReference type="AlphaFoldDB" id="A0A8S0VV78"/>
<comment type="caution">
    <text evidence="2">The sequence shown here is derived from an EMBL/GenBank/DDBJ whole genome shotgun (WGS) entry which is preliminary data.</text>
</comment>
<dbReference type="Proteomes" id="UP000467700">
    <property type="component" value="Unassembled WGS sequence"/>
</dbReference>
<dbReference type="InterPro" id="IPR032675">
    <property type="entry name" value="LRR_dom_sf"/>
</dbReference>
<accession>A0A8S0VV78</accession>
<dbReference type="OrthoDB" id="3068716at2759"/>
<reference evidence="2 3" key="1">
    <citation type="submission" date="2020-01" db="EMBL/GenBank/DDBJ databases">
        <authorList>
            <person name="Gupta K D."/>
        </authorList>
    </citation>
    <scope>NUCLEOTIDE SEQUENCE [LARGE SCALE GENOMIC DNA]</scope>
</reference>
<feature type="region of interest" description="Disordered" evidence="1">
    <location>
        <begin position="1"/>
        <end position="26"/>
    </location>
</feature>
<organism evidence="2 3">
    <name type="scientific">Cyclocybe aegerita</name>
    <name type="common">Black poplar mushroom</name>
    <name type="synonym">Agrocybe aegerita</name>
    <dbReference type="NCBI Taxonomy" id="1973307"/>
    <lineage>
        <taxon>Eukaryota</taxon>
        <taxon>Fungi</taxon>
        <taxon>Dikarya</taxon>
        <taxon>Basidiomycota</taxon>
        <taxon>Agaricomycotina</taxon>
        <taxon>Agaricomycetes</taxon>
        <taxon>Agaricomycetidae</taxon>
        <taxon>Agaricales</taxon>
        <taxon>Agaricineae</taxon>
        <taxon>Bolbitiaceae</taxon>
        <taxon>Cyclocybe</taxon>
    </lineage>
</organism>
<protein>
    <recommendedName>
        <fullName evidence="4">F-box domain-containing protein</fullName>
    </recommendedName>
</protein>
<evidence type="ECO:0000313" key="2">
    <source>
        <dbReference type="EMBL" id="CAA7263390.1"/>
    </source>
</evidence>
<name>A0A8S0VV78_CYCAE</name>
<dbReference type="SUPFAM" id="SSF52047">
    <property type="entry name" value="RNI-like"/>
    <property type="match status" value="1"/>
</dbReference>
<dbReference type="EMBL" id="CACVBS010000039">
    <property type="protein sequence ID" value="CAA7263390.1"/>
    <property type="molecule type" value="Genomic_DNA"/>
</dbReference>
<evidence type="ECO:0000256" key="1">
    <source>
        <dbReference type="SAM" id="MobiDB-lite"/>
    </source>
</evidence>